<reference evidence="9 10" key="1">
    <citation type="journal article" date="2017" name="Arch. Microbiol.">
        <title>Mariprofundus micogutta sp. nov., a novel iron-oxidizing zetaproteobacterium isolated from a deep-sea hydrothermal field at the Bayonnaise knoll of the Izu-Ogasawara arc, and a description of Mariprofundales ord. nov. and Zetaproteobacteria classis nov.</title>
        <authorList>
            <person name="Makita H."/>
            <person name="Tanaka E."/>
            <person name="Mitsunobu S."/>
            <person name="Miyazaki M."/>
            <person name="Nunoura T."/>
            <person name="Uematsu K."/>
            <person name="Takaki Y."/>
            <person name="Nishi S."/>
            <person name="Shimamura S."/>
            <person name="Takai K."/>
        </authorList>
    </citation>
    <scope>NUCLEOTIDE SEQUENCE [LARGE SCALE GENOMIC DNA]</scope>
    <source>
        <strain evidence="9 10">ET2</strain>
    </source>
</reference>
<keyword evidence="3 9" id="KW-0808">Transferase</keyword>
<evidence type="ECO:0000256" key="3">
    <source>
        <dbReference type="ARBA" id="ARBA00022679"/>
    </source>
</evidence>
<dbReference type="OrthoDB" id="9808602at2"/>
<dbReference type="STRING" id="1921010.MMIC_P2432"/>
<evidence type="ECO:0000256" key="7">
    <source>
        <dbReference type="SAM" id="Phobius"/>
    </source>
</evidence>
<dbReference type="InterPro" id="IPR003362">
    <property type="entry name" value="Bact_transf"/>
</dbReference>
<evidence type="ECO:0000256" key="4">
    <source>
        <dbReference type="ARBA" id="ARBA00022692"/>
    </source>
</evidence>
<protein>
    <submittedName>
        <fullName evidence="9">Putative colanic acid biosynthesis UDP-glucose lipid carrier transferase</fullName>
    </submittedName>
</protein>
<evidence type="ECO:0000313" key="9">
    <source>
        <dbReference type="EMBL" id="GAV21443.1"/>
    </source>
</evidence>
<dbReference type="NCBIfam" id="TIGR03025">
    <property type="entry name" value="EPS_sugtrans"/>
    <property type="match status" value="1"/>
</dbReference>
<keyword evidence="5 7" id="KW-1133">Transmembrane helix</keyword>
<evidence type="ECO:0000256" key="6">
    <source>
        <dbReference type="ARBA" id="ARBA00023136"/>
    </source>
</evidence>
<evidence type="ECO:0000259" key="8">
    <source>
        <dbReference type="Pfam" id="PF02397"/>
    </source>
</evidence>
<feature type="transmembrane region" description="Helical" evidence="7">
    <location>
        <begin position="92"/>
        <end position="111"/>
    </location>
</feature>
<feature type="transmembrane region" description="Helical" evidence="7">
    <location>
        <begin position="60"/>
        <end position="80"/>
    </location>
</feature>
<dbReference type="Pfam" id="PF02397">
    <property type="entry name" value="Bac_transf"/>
    <property type="match status" value="1"/>
</dbReference>
<dbReference type="InterPro" id="IPR017475">
    <property type="entry name" value="EPS_sugar_tfrase"/>
</dbReference>
<evidence type="ECO:0000256" key="5">
    <source>
        <dbReference type="ARBA" id="ARBA00022989"/>
    </source>
</evidence>
<dbReference type="Pfam" id="PF13727">
    <property type="entry name" value="CoA_binding_3"/>
    <property type="match status" value="1"/>
</dbReference>
<dbReference type="PANTHER" id="PTHR30576:SF0">
    <property type="entry name" value="UNDECAPRENYL-PHOSPHATE N-ACETYLGALACTOSAMINYL 1-PHOSPHATE TRANSFERASE-RELATED"/>
    <property type="match status" value="1"/>
</dbReference>
<dbReference type="SUPFAM" id="SSF51735">
    <property type="entry name" value="NAD(P)-binding Rossmann-fold domains"/>
    <property type="match status" value="1"/>
</dbReference>
<keyword evidence="6 7" id="KW-0472">Membrane</keyword>
<comment type="similarity">
    <text evidence="2">Belongs to the bacterial sugar transferase family.</text>
</comment>
<evidence type="ECO:0000313" key="10">
    <source>
        <dbReference type="Proteomes" id="UP000231632"/>
    </source>
</evidence>
<comment type="caution">
    <text evidence="9">The sequence shown here is derived from an EMBL/GenBank/DDBJ whole genome shotgun (WGS) entry which is preliminary data.</text>
</comment>
<dbReference type="GO" id="GO:0016780">
    <property type="term" value="F:phosphotransferase activity, for other substituted phosphate groups"/>
    <property type="evidence" value="ECO:0007669"/>
    <property type="project" value="TreeGrafter"/>
</dbReference>
<keyword evidence="10" id="KW-1185">Reference proteome</keyword>
<proteinExistence type="inferred from homology"/>
<dbReference type="EMBL" id="BDFD01000035">
    <property type="protein sequence ID" value="GAV21443.1"/>
    <property type="molecule type" value="Genomic_DNA"/>
</dbReference>
<feature type="domain" description="Bacterial sugar transferase" evidence="8">
    <location>
        <begin position="289"/>
        <end position="406"/>
    </location>
</feature>
<accession>A0A1L8CRB3</accession>
<evidence type="ECO:0000256" key="2">
    <source>
        <dbReference type="ARBA" id="ARBA00006464"/>
    </source>
</evidence>
<sequence length="423" mass="47488">MSLDSKAFGNGTLGRDRSQRMVRASNPVSLKMQLLLDILLVETVLFLFVWLKGITDFELYYYPATIAPMLMWLIYSNSGVYRRFSGNIGRALNVLWAWTKVMGILIAWAFVTKDSHDFSRQVIISWFIAAAILQMAAHVATNYFIRSYIKNHRQSIPSIMIGNSELGGYLAEHINSNPWTAHKIVGVIAVADDDVDWHAKGLPRLGGLADLRGMVEKYGIRRVYFALPMQTSHHIREMQLQLLDLNVDIIWAPDIFGLHMVSPSVKEVACVPLYYLSESPMVEGARLSKLMLDKILSVLALIMLSPLMIGAAIAVKISSPGPVFFRQERHGLDGKIIHVLKFLSMKLHEEKEGQITQAQKGDNRITRVGAFMRKTSIDELPQIFNVLKGEMSLVGPRPHAVAHNEFYADKVHATCPATVSFLV</sequence>
<keyword evidence="4 7" id="KW-0812">Transmembrane</keyword>
<dbReference type="InterPro" id="IPR036291">
    <property type="entry name" value="NAD(P)-bd_dom_sf"/>
</dbReference>
<dbReference type="GO" id="GO:0016020">
    <property type="term" value="C:membrane"/>
    <property type="evidence" value="ECO:0007669"/>
    <property type="project" value="UniProtKB-SubCell"/>
</dbReference>
<gene>
    <name evidence="9" type="ORF">MMIC_P2432</name>
</gene>
<feature type="transmembrane region" description="Helical" evidence="7">
    <location>
        <begin position="123"/>
        <end position="145"/>
    </location>
</feature>
<feature type="transmembrane region" description="Helical" evidence="7">
    <location>
        <begin position="34"/>
        <end position="54"/>
    </location>
</feature>
<dbReference type="Gene3D" id="3.40.50.720">
    <property type="entry name" value="NAD(P)-binding Rossmann-like Domain"/>
    <property type="match status" value="1"/>
</dbReference>
<dbReference type="RefSeq" id="WP_083530593.1">
    <property type="nucleotide sequence ID" value="NZ_BDFD01000035.1"/>
</dbReference>
<comment type="subcellular location">
    <subcellularLocation>
        <location evidence="1">Membrane</location>
        <topology evidence="1">Multi-pass membrane protein</topology>
    </subcellularLocation>
</comment>
<evidence type="ECO:0000256" key="1">
    <source>
        <dbReference type="ARBA" id="ARBA00004141"/>
    </source>
</evidence>
<feature type="transmembrane region" description="Helical" evidence="7">
    <location>
        <begin position="295"/>
        <end position="315"/>
    </location>
</feature>
<name>A0A1L8CRB3_9PROT</name>
<organism evidence="9 10">
    <name type="scientific">Mariprofundus micogutta</name>
    <dbReference type="NCBI Taxonomy" id="1921010"/>
    <lineage>
        <taxon>Bacteria</taxon>
        <taxon>Pseudomonadati</taxon>
        <taxon>Pseudomonadota</taxon>
        <taxon>Candidatius Mariprofundia</taxon>
        <taxon>Mariprofundales</taxon>
        <taxon>Mariprofundaceae</taxon>
        <taxon>Mariprofundus</taxon>
    </lineage>
</organism>
<dbReference type="AlphaFoldDB" id="A0A1L8CRB3"/>
<dbReference type="PANTHER" id="PTHR30576">
    <property type="entry name" value="COLANIC BIOSYNTHESIS UDP-GLUCOSE LIPID CARRIER TRANSFERASE"/>
    <property type="match status" value="1"/>
</dbReference>
<dbReference type="Proteomes" id="UP000231632">
    <property type="component" value="Unassembled WGS sequence"/>
</dbReference>